<accession>A0A9X1RB07</accession>
<proteinExistence type="predicted"/>
<keyword evidence="1" id="KW-1133">Transmembrane helix</keyword>
<evidence type="ECO:0000313" key="3">
    <source>
        <dbReference type="EMBL" id="MCG2665584.1"/>
    </source>
</evidence>
<name>A0A9X1RB07_9BRAD</name>
<evidence type="ECO:0000256" key="1">
    <source>
        <dbReference type="SAM" id="Phobius"/>
    </source>
</evidence>
<keyword evidence="1" id="KW-0472">Membrane</keyword>
<protein>
    <submittedName>
        <fullName evidence="2">Uncharacterized protein</fullName>
    </submittedName>
</protein>
<comment type="caution">
    <text evidence="2">The sequence shown here is derived from an EMBL/GenBank/DDBJ whole genome shotgun (WGS) entry which is preliminary data.</text>
</comment>
<evidence type="ECO:0000313" key="2">
    <source>
        <dbReference type="EMBL" id="MCG2628302.1"/>
    </source>
</evidence>
<reference evidence="2" key="1">
    <citation type="submission" date="2022-01" db="EMBL/GenBank/DDBJ databases">
        <title>Genome sequnece data of strain Bradyrhizobium sp. nov.</title>
        <authorList>
            <person name="Zhang J."/>
        </authorList>
    </citation>
    <scope>NUCLEOTIDE SEQUENCE</scope>
    <source>
        <strain evidence="3">WYCCWR 12774</strain>
        <strain evidence="2">WYCCWR 13023</strain>
    </source>
</reference>
<keyword evidence="1" id="KW-0812">Transmembrane</keyword>
<evidence type="ECO:0000313" key="5">
    <source>
        <dbReference type="Proteomes" id="UP001139054"/>
    </source>
</evidence>
<dbReference type="RefSeq" id="WP_237868815.1">
    <property type="nucleotide sequence ID" value="NZ_JAKLTY010000010.1"/>
</dbReference>
<feature type="transmembrane region" description="Helical" evidence="1">
    <location>
        <begin position="121"/>
        <end position="145"/>
    </location>
</feature>
<dbReference type="EMBL" id="JAKLUA010000001">
    <property type="protein sequence ID" value="MCG2665584.1"/>
    <property type="molecule type" value="Genomic_DNA"/>
</dbReference>
<feature type="transmembrane region" description="Helical" evidence="1">
    <location>
        <begin position="31"/>
        <end position="53"/>
    </location>
</feature>
<gene>
    <name evidence="3" type="ORF">L6637_01385</name>
    <name evidence="2" type="ORF">L6654_16850</name>
</gene>
<keyword evidence="4" id="KW-1185">Reference proteome</keyword>
<feature type="transmembrane region" description="Helical" evidence="1">
    <location>
        <begin position="65"/>
        <end position="84"/>
    </location>
</feature>
<organism evidence="2 5">
    <name type="scientific">Bradyrhizobium zhengyangense</name>
    <dbReference type="NCBI Taxonomy" id="2911009"/>
    <lineage>
        <taxon>Bacteria</taxon>
        <taxon>Pseudomonadati</taxon>
        <taxon>Pseudomonadota</taxon>
        <taxon>Alphaproteobacteria</taxon>
        <taxon>Hyphomicrobiales</taxon>
        <taxon>Nitrobacteraceae</taxon>
        <taxon>Bradyrhizobium</taxon>
    </lineage>
</organism>
<sequence length="147" mass="15803">MSQQEERQTIDSHELTKKVIGKTSYELSFEAIRIVGAGNAAGLLASAAAIGSAFDKHVPLTGLKVSALSFALGIASFSFAYFFYYSAVSSIDSAYRDSVEAVRAGKPVPDPGERAGESARLAVYMIYGSTILFFVGLMISMYMLLHL</sequence>
<dbReference type="Proteomes" id="UP001139054">
    <property type="component" value="Unassembled WGS sequence"/>
</dbReference>
<evidence type="ECO:0000313" key="4">
    <source>
        <dbReference type="Proteomes" id="UP001139012"/>
    </source>
</evidence>
<dbReference type="Proteomes" id="UP001139012">
    <property type="component" value="Unassembled WGS sequence"/>
</dbReference>
<dbReference type="AlphaFoldDB" id="A0A9X1RB07"/>
<dbReference type="EMBL" id="JAKLTY010000010">
    <property type="protein sequence ID" value="MCG2628302.1"/>
    <property type="molecule type" value="Genomic_DNA"/>
</dbReference>